<sequence>MLYGVKAQKSSSNRVKTNLVFFETEKEKFFTNTGCSDHRFTAFSKFFSRFFFFRFYPTPLRFTDIFIPLLSSADSASAPKPTNGKEREAADRNNDH</sequence>
<evidence type="ECO:0000256" key="1">
    <source>
        <dbReference type="SAM" id="MobiDB-lite"/>
    </source>
</evidence>
<evidence type="ECO:0000313" key="3">
    <source>
        <dbReference type="Proteomes" id="UP001054945"/>
    </source>
</evidence>
<dbReference type="AlphaFoldDB" id="A0AAV4UYB9"/>
<dbReference type="EMBL" id="BPLR01013688">
    <property type="protein sequence ID" value="GIY62980.1"/>
    <property type="molecule type" value="Genomic_DNA"/>
</dbReference>
<comment type="caution">
    <text evidence="2">The sequence shown here is derived from an EMBL/GenBank/DDBJ whole genome shotgun (WGS) entry which is preliminary data.</text>
</comment>
<organism evidence="2 3">
    <name type="scientific">Caerostris extrusa</name>
    <name type="common">Bark spider</name>
    <name type="synonym">Caerostris bankana</name>
    <dbReference type="NCBI Taxonomy" id="172846"/>
    <lineage>
        <taxon>Eukaryota</taxon>
        <taxon>Metazoa</taxon>
        <taxon>Ecdysozoa</taxon>
        <taxon>Arthropoda</taxon>
        <taxon>Chelicerata</taxon>
        <taxon>Arachnida</taxon>
        <taxon>Araneae</taxon>
        <taxon>Araneomorphae</taxon>
        <taxon>Entelegynae</taxon>
        <taxon>Araneoidea</taxon>
        <taxon>Araneidae</taxon>
        <taxon>Caerostris</taxon>
    </lineage>
</organism>
<feature type="region of interest" description="Disordered" evidence="1">
    <location>
        <begin position="73"/>
        <end position="96"/>
    </location>
</feature>
<evidence type="ECO:0000313" key="2">
    <source>
        <dbReference type="EMBL" id="GIY62980.1"/>
    </source>
</evidence>
<accession>A0AAV4UYB9</accession>
<dbReference type="Proteomes" id="UP001054945">
    <property type="component" value="Unassembled WGS sequence"/>
</dbReference>
<proteinExistence type="predicted"/>
<feature type="compositionally biased region" description="Basic and acidic residues" evidence="1">
    <location>
        <begin position="83"/>
        <end position="96"/>
    </location>
</feature>
<name>A0AAV4UYB9_CAEEX</name>
<gene>
    <name evidence="2" type="ORF">CEXT_160811</name>
</gene>
<reference evidence="2 3" key="1">
    <citation type="submission" date="2021-06" db="EMBL/GenBank/DDBJ databases">
        <title>Caerostris extrusa draft genome.</title>
        <authorList>
            <person name="Kono N."/>
            <person name="Arakawa K."/>
        </authorList>
    </citation>
    <scope>NUCLEOTIDE SEQUENCE [LARGE SCALE GENOMIC DNA]</scope>
</reference>
<keyword evidence="3" id="KW-1185">Reference proteome</keyword>
<protein>
    <submittedName>
        <fullName evidence="2">Uncharacterized protein</fullName>
    </submittedName>
</protein>